<comment type="caution">
    <text evidence="1">The sequence shown here is derived from an EMBL/GenBank/DDBJ whole genome shotgun (WGS) entry which is preliminary data.</text>
</comment>
<organism evidence="1 2">
    <name type="scientific">Candidatus Accumulibacter appositus</name>
    <dbReference type="NCBI Taxonomy" id="1454003"/>
    <lineage>
        <taxon>Bacteria</taxon>
        <taxon>Pseudomonadati</taxon>
        <taxon>Pseudomonadota</taxon>
        <taxon>Betaproteobacteria</taxon>
        <taxon>Candidatus Accumulibacter</taxon>
    </lineage>
</organism>
<proteinExistence type="predicted"/>
<protein>
    <submittedName>
        <fullName evidence="1">Uncharacterized protein</fullName>
    </submittedName>
</protein>
<reference evidence="1 2" key="1">
    <citation type="submission" date="2014-02" db="EMBL/GenBank/DDBJ databases">
        <title>Expanding our view of genomic diversity in Candidatus Accumulibacter clades.</title>
        <authorList>
            <person name="Skennerton C.T."/>
            <person name="Barr J.J."/>
            <person name="Slater F.R."/>
            <person name="Bond P.L."/>
            <person name="Tyson G.W."/>
        </authorList>
    </citation>
    <scope>NUCLEOTIDE SEQUENCE [LARGE SCALE GENOMIC DNA]</scope>
    <source>
        <strain evidence="2">BA-92</strain>
    </source>
</reference>
<dbReference type="PATRIC" id="fig|1454003.3.peg.829"/>
<sequence length="492" mass="53814">MLIADMPQFPADDITTTTTTKQSVEQQQNIKATAPESIYGTMGVCIVSPTLGRMQHDDHYSPFSNGIDIHPRESGGQIFPEARFDGNLQADIEAAKVQILKQPKRGTILTKDGLRFKYVPEDGYTGNDAATVLVNIGGKRVKVIYFIKVLDVSIQTKDDYENYEKVYRRHCNMGEWRISYEVRETGSVANNATQHGFNAARSAPIAGFGGLTGPGIRQTTGQWQNATIGIPPTAPRDGWLIAPAPTEDADFLLTRKPPEWIAKHDVQVDICLFVETRPMVGWAINNLVPLGTVGDYLGGRSKVDLSGPTEIRLIERPSHGEVTFYAEPRGGGYYYSAADPDFRGREQVVFEVKAVGKRFKVIYTLYVVGSVDHIPENTKRLCQEEGIGYRASPTSKAGHARTQLSGGRWSFVSLAIHSESEASSTAFRDVTVDFGQIPSGTPGANSAKDARMALSSTTAGSGELLLIGKPFEWIAKPDSEAEVRTGLRSILL</sequence>
<dbReference type="EMBL" id="JEMX01000013">
    <property type="protein sequence ID" value="EXI82123.1"/>
    <property type="molecule type" value="Genomic_DNA"/>
</dbReference>
<evidence type="ECO:0000313" key="2">
    <source>
        <dbReference type="Proteomes" id="UP000021816"/>
    </source>
</evidence>
<accession>A0A011NHA5</accession>
<evidence type="ECO:0000313" key="1">
    <source>
        <dbReference type="EMBL" id="EXI82123.1"/>
    </source>
</evidence>
<gene>
    <name evidence="1" type="ORF">AW10_00809</name>
</gene>
<dbReference type="Proteomes" id="UP000021816">
    <property type="component" value="Unassembled WGS sequence"/>
</dbReference>
<dbReference type="AlphaFoldDB" id="A0A011NHA5"/>
<name>A0A011NHA5_9PROT</name>
<dbReference type="STRING" id="1454003.AW10_00809"/>